<name>A0A9W9GD78_9EURO</name>
<dbReference type="Pfam" id="PF00550">
    <property type="entry name" value="PP-binding"/>
    <property type="match status" value="2"/>
</dbReference>
<dbReference type="FunFam" id="3.40.50.12780:FF:000014">
    <property type="entry name" value="Nonribosomal peptide synthetase 1"/>
    <property type="match status" value="1"/>
</dbReference>
<feature type="domain" description="Carrier" evidence="6">
    <location>
        <begin position="786"/>
        <end position="862"/>
    </location>
</feature>
<organism evidence="7 8">
    <name type="scientific">Penicillium angulare</name>
    <dbReference type="NCBI Taxonomy" id="116970"/>
    <lineage>
        <taxon>Eukaryota</taxon>
        <taxon>Fungi</taxon>
        <taxon>Dikarya</taxon>
        <taxon>Ascomycota</taxon>
        <taxon>Pezizomycotina</taxon>
        <taxon>Eurotiomycetes</taxon>
        <taxon>Eurotiomycetidae</taxon>
        <taxon>Eurotiales</taxon>
        <taxon>Aspergillaceae</taxon>
        <taxon>Penicillium</taxon>
    </lineage>
</organism>
<evidence type="ECO:0000256" key="3">
    <source>
        <dbReference type="ARBA" id="ARBA00022598"/>
    </source>
</evidence>
<dbReference type="InterPro" id="IPR010071">
    <property type="entry name" value="AA_adenyl_dom"/>
</dbReference>
<sequence length="2384" mass="261819">MHDIQETDTAPAPLRAKEKESCAMPSSNETCDWTEGTFDLGALGLTRQDVSPALLMLCAAASHGDLRNYTGCGVIGIDANAQITPLHKTDDPTNCLISMEPDFDLESTISQNLHTLQHDLREEAQRHSQHRNTMTEGTIRHIIILEEARESGKSPEWMKELKACGQTERLLPTTILHCILEQSRLSFRICVTNQGADAARQTQSAVENFSHLLAELLSNPKSPLLDVVGYLLPTSPTASTPEVPSSWEVCVQNVIQEQCHKHPDSLAVDAWDGSLTYRELDELTDRLARALMFLGIGPERFVPICMEKSLWTTVAILSVIKSGGAFSLLDPAHPLPRLQQICDDLESPFIISSQEQSARCLELGDVLVLENLDQACRFTRSLQGMSLAKPGNALYVAFTSGSTGKPKGVVIEHQAYASSAISHTPLFQLNNTSRLLQFAAYAFDVSILETLSTLMAGACLCVPSEAQRNDVVLFEEALKTFHLTHVGLPPSFARIVPWENLEERPTLLTGGEPMRKSDRTIYDGLGMRLMNAYGPTECSVNATMHHRVRPRHPVQNIGKPTGAVAWIVDPDDMDTPMGWGEVGELLLEGPIVGRGYLNNSAATSKAFIEPPTWLRKLRKGQHQHRVYRTGDLASQDQTGDINIIGRNDGQFKIRGQRVEVADVEHHVNDFVAASTDVVVEKVHTSDDYQRLIAFIVLDGPLPPQASNSLFIAPDASDLENFKAIQEQLHKRLPRYMVPDVWIPLARLPKAPSGKIDRRLLRETAAAMSQRDLHTFACSTEEKEKRAPTTSSEEKLQQVYADILQIQPTAIGMDDTFLRLGGDSVQAIRLIGAARKVGLTVQMQEVLAEVSIAEQAEKATTIASSPESIYESFGLVDTSVQADVLKLAQQQCSVQRYQIEDIYPCTPLQESMFASSLQHPGMYTGNIVFRIPLDVDASKLKNAWKDTSDNNPILRTRIIQTSHGFFQVVVNTFAWREETGPTLKPPGFTELVGQPLVQYFYNEKDRELVLTSHHAVSDDWTLRLVRQQVEAAYHGHSLEKQHFYPFIQYTREIQGVDTFWATQLSDLDATVFPELPTSNYRPSATKSLQHQIEGLSLEKKTSHTLPTYIYLAWALLIAHYTDSPDVVYGATLSGRNASVPAIEAMVGPTITTLPLRVQLQSATSVVTALDQVQKTLASMIPYEQVGLPRIAKSCEDGKRACQFQSQLIIQSPEEKEQTSLFETVQGSATTGLDYTSFCEFAMMLSVLPSADRSGMTIDTAFDPNVLSPDSMRRMLSQFTHILRQIMQQPAQQIEAVDMASPDDLSQLQQWNPKIPAAESRSLHEMVLARCLEKPTAMAVCSWDGSLTYSELANLSSALAYRLKMLNVHPGSSVGVCLERSKWSVVAILAVLRAGATCILLDLNHPRQRIHDILKETSVQVVINSHTTAELTSGLTPSELRLDPEITDSLHHAPHIPDSPGPPTAPAFILFTSGSTGRPKGIVMPHSTLASSIKYHSAPMNVTADSRVLHFSSYAFDVSIYEIFTSLAAGGTLCVPSEFERKNALAEAICRLQVNWTFLTPSTIQTLQPSEVPCLSTLVLGGEAVTRENVDIWATGRRLINGYGPAEATICGVGDIPPTGWKQGLIGSIVGGVGWVTMPTDTSRLAAVGAIGELLLEGPFLAAGYFNLPDVTAASFIEAPAWRQNMSLGSSSGLYRTGDLVQYQDDGTIRYMGRQGTRMKLHGQLIDLGEVETNMLREFPAANGVAAEIISLDIGDKTAATLIAYINFDSNDSKECEVKDVLDSVSEKFRQSTAEAQTRLRRVLPSYMIPSMFFPVQAMPRTVTGKLDRRSLRSAVQSLSPEELQNYRAAPRVKAPVSSDAERLLQATWADLLGLSKESIGVEDNFLIVGGDSIVAMRMVATARRAGFDFTVADVLSPDSSLSSLALSFEQLTPSEDTSASTAPARPSILTSVDFQQHLTSLKQQQMLPWAANVTSAQPATQAQSTLISRYPWFHFQFPFQGELNEDRLRDTCSALFRAHSVLRVVFTEYRDEVFQLTLAQDTDLPLEIVKTDTQLDSFCESLCQSEQDVSVSSAGVATLFTLVSNPTNTDQRLIIRLAHAQYDATSVGILVRDLEAAYNDGKPIADTSFDAYLEQRSQHSDQEQQRAFWQEYLAGSSLTSSPLDPTAAKELATGTCDLALPAGLPPSITLPTLVKAAASLVLARELQRPDIVVGQTVDGRSLPFADIDRVVGACINYIPFRVQPRASMTVRDYLLHAQAQHAWSLGSESLDLRTIVSQCTDWPSSTSSEFGYLVQHQTANHGLTLTLANTPSSLSLVGGLSPGPEVWICSTETLSGVRMDVHCSAQKLSVNRATSMAREVCAMINDLIMSLDQHLNAIEGITFLS</sequence>
<dbReference type="PROSITE" id="PS50075">
    <property type="entry name" value="CARRIER"/>
    <property type="match status" value="2"/>
</dbReference>
<dbReference type="FunFam" id="3.30.300.30:FF:000015">
    <property type="entry name" value="Nonribosomal peptide synthase SidD"/>
    <property type="match status" value="2"/>
</dbReference>
<dbReference type="GO" id="GO:0043041">
    <property type="term" value="P:amino acid activation for nonribosomal peptide biosynthetic process"/>
    <property type="evidence" value="ECO:0007669"/>
    <property type="project" value="TreeGrafter"/>
</dbReference>
<dbReference type="SUPFAM" id="SSF47336">
    <property type="entry name" value="ACP-like"/>
    <property type="match status" value="2"/>
</dbReference>
<evidence type="ECO:0000256" key="4">
    <source>
        <dbReference type="ARBA" id="ARBA00029454"/>
    </source>
</evidence>
<evidence type="ECO:0000313" key="8">
    <source>
        <dbReference type="Proteomes" id="UP001149165"/>
    </source>
</evidence>
<evidence type="ECO:0000256" key="2">
    <source>
        <dbReference type="ARBA" id="ARBA00022553"/>
    </source>
</evidence>
<dbReference type="PROSITE" id="PS00012">
    <property type="entry name" value="PHOSPHOPANTETHEINE"/>
    <property type="match status" value="1"/>
</dbReference>
<dbReference type="Gene3D" id="1.10.1200.10">
    <property type="entry name" value="ACP-like"/>
    <property type="match status" value="2"/>
</dbReference>
<evidence type="ECO:0000313" key="7">
    <source>
        <dbReference type="EMBL" id="KAJ5116729.1"/>
    </source>
</evidence>
<dbReference type="PANTHER" id="PTHR45527">
    <property type="entry name" value="NONRIBOSOMAL PEPTIDE SYNTHETASE"/>
    <property type="match status" value="1"/>
</dbReference>
<dbReference type="InterPro" id="IPR045851">
    <property type="entry name" value="AMP-bd_C_sf"/>
</dbReference>
<dbReference type="InterPro" id="IPR000873">
    <property type="entry name" value="AMP-dep_synth/lig_dom"/>
</dbReference>
<dbReference type="GO" id="GO:0044550">
    <property type="term" value="P:secondary metabolite biosynthetic process"/>
    <property type="evidence" value="ECO:0007669"/>
    <property type="project" value="TreeGrafter"/>
</dbReference>
<dbReference type="EMBL" id="JAPQKH010000001">
    <property type="protein sequence ID" value="KAJ5116729.1"/>
    <property type="molecule type" value="Genomic_DNA"/>
</dbReference>
<dbReference type="Gene3D" id="3.40.50.12780">
    <property type="entry name" value="N-terminal domain of ligase-like"/>
    <property type="match status" value="2"/>
</dbReference>
<dbReference type="SUPFAM" id="SSF52777">
    <property type="entry name" value="CoA-dependent acyltransferases"/>
    <property type="match status" value="4"/>
</dbReference>
<dbReference type="InterPro" id="IPR006162">
    <property type="entry name" value="Ppantetheine_attach_site"/>
</dbReference>
<comment type="caution">
    <text evidence="7">The sequence shown here is derived from an EMBL/GenBank/DDBJ whole genome shotgun (WGS) entry which is preliminary data.</text>
</comment>
<dbReference type="SUPFAM" id="SSF56801">
    <property type="entry name" value="Acetyl-CoA synthetase-like"/>
    <property type="match status" value="2"/>
</dbReference>
<dbReference type="CDD" id="cd05918">
    <property type="entry name" value="A_NRPS_SidN3_like"/>
    <property type="match status" value="2"/>
</dbReference>
<dbReference type="GO" id="GO:0031177">
    <property type="term" value="F:phosphopantetheine binding"/>
    <property type="evidence" value="ECO:0007669"/>
    <property type="project" value="TreeGrafter"/>
</dbReference>
<gene>
    <name evidence="7" type="ORF">N7456_001077</name>
</gene>
<evidence type="ECO:0000259" key="6">
    <source>
        <dbReference type="PROSITE" id="PS50075"/>
    </source>
</evidence>
<dbReference type="Pfam" id="PF00668">
    <property type="entry name" value="Condensation"/>
    <property type="match status" value="2"/>
</dbReference>
<feature type="domain" description="Carrier" evidence="6">
    <location>
        <begin position="1854"/>
        <end position="1931"/>
    </location>
</feature>
<keyword evidence="1" id="KW-0596">Phosphopantetheine</keyword>
<keyword evidence="3" id="KW-0436">Ligase</keyword>
<dbReference type="InterPro" id="IPR020845">
    <property type="entry name" value="AMP-binding_CS"/>
</dbReference>
<dbReference type="Pfam" id="PF00501">
    <property type="entry name" value="AMP-binding"/>
    <property type="match status" value="2"/>
</dbReference>
<reference evidence="7" key="2">
    <citation type="journal article" date="2023" name="IMA Fungus">
        <title>Comparative genomic study of the Penicillium genus elucidates a diverse pangenome and 15 lateral gene transfer events.</title>
        <authorList>
            <person name="Petersen C."/>
            <person name="Sorensen T."/>
            <person name="Nielsen M.R."/>
            <person name="Sondergaard T.E."/>
            <person name="Sorensen J.L."/>
            <person name="Fitzpatrick D.A."/>
            <person name="Frisvad J.C."/>
            <person name="Nielsen K.L."/>
        </authorList>
    </citation>
    <scope>NUCLEOTIDE SEQUENCE</scope>
    <source>
        <strain evidence="7">IBT 30069</strain>
    </source>
</reference>
<dbReference type="Gene3D" id="3.30.559.10">
    <property type="entry name" value="Chloramphenicol acetyltransferase-like domain"/>
    <property type="match status" value="2"/>
</dbReference>
<dbReference type="NCBIfam" id="TIGR01733">
    <property type="entry name" value="AA-adenyl-dom"/>
    <property type="match status" value="2"/>
</dbReference>
<dbReference type="OrthoDB" id="416786at2759"/>
<protein>
    <recommendedName>
        <fullName evidence="6">Carrier domain-containing protein</fullName>
    </recommendedName>
</protein>
<dbReference type="PROSITE" id="PS00455">
    <property type="entry name" value="AMP_BINDING"/>
    <property type="match status" value="2"/>
</dbReference>
<evidence type="ECO:0000256" key="5">
    <source>
        <dbReference type="SAM" id="MobiDB-lite"/>
    </source>
</evidence>
<dbReference type="Gene3D" id="3.30.559.30">
    <property type="entry name" value="Nonribosomal peptide synthetase, condensation domain"/>
    <property type="match status" value="2"/>
</dbReference>
<accession>A0A9W9GD78</accession>
<dbReference type="InterPro" id="IPR001242">
    <property type="entry name" value="Condensation_dom"/>
</dbReference>
<dbReference type="FunFam" id="3.30.559.30:FF:000003">
    <property type="entry name" value="Nonribosomal peptide synthase SidD"/>
    <property type="match status" value="1"/>
</dbReference>
<keyword evidence="2" id="KW-0597">Phosphoprotein</keyword>
<dbReference type="InterPro" id="IPR009081">
    <property type="entry name" value="PP-bd_ACP"/>
</dbReference>
<proteinExistence type="inferred from homology"/>
<dbReference type="InterPro" id="IPR036736">
    <property type="entry name" value="ACP-like_sf"/>
</dbReference>
<dbReference type="Gene3D" id="3.30.300.30">
    <property type="match status" value="2"/>
</dbReference>
<comment type="similarity">
    <text evidence="4">Belongs to the NRP synthetase family.</text>
</comment>
<dbReference type="PANTHER" id="PTHR45527:SF3">
    <property type="entry name" value="SIDEROPHORE SYNTHETASE (EUROFUNG)"/>
    <property type="match status" value="1"/>
</dbReference>
<dbReference type="GO" id="GO:0005737">
    <property type="term" value="C:cytoplasm"/>
    <property type="evidence" value="ECO:0007669"/>
    <property type="project" value="TreeGrafter"/>
</dbReference>
<dbReference type="Proteomes" id="UP001149165">
    <property type="component" value="Unassembled WGS sequence"/>
</dbReference>
<dbReference type="CDD" id="cd19545">
    <property type="entry name" value="FUM14_C_NRPS-like"/>
    <property type="match status" value="1"/>
</dbReference>
<dbReference type="InterPro" id="IPR042099">
    <property type="entry name" value="ANL_N_sf"/>
</dbReference>
<dbReference type="InterPro" id="IPR023213">
    <property type="entry name" value="CAT-like_dom_sf"/>
</dbReference>
<evidence type="ECO:0000256" key="1">
    <source>
        <dbReference type="ARBA" id="ARBA00022450"/>
    </source>
</evidence>
<reference evidence="7" key="1">
    <citation type="submission" date="2022-11" db="EMBL/GenBank/DDBJ databases">
        <authorList>
            <person name="Petersen C."/>
        </authorList>
    </citation>
    <scope>NUCLEOTIDE SEQUENCE</scope>
    <source>
        <strain evidence="7">IBT 30069</strain>
    </source>
</reference>
<feature type="region of interest" description="Disordered" evidence="5">
    <location>
        <begin position="1"/>
        <end position="28"/>
    </location>
</feature>
<dbReference type="GO" id="GO:0016874">
    <property type="term" value="F:ligase activity"/>
    <property type="evidence" value="ECO:0007669"/>
    <property type="project" value="UniProtKB-KW"/>
</dbReference>
<keyword evidence="8" id="KW-1185">Reference proteome</keyword>